<feature type="domain" description="ABC transporter" evidence="10">
    <location>
        <begin position="345"/>
        <end position="575"/>
    </location>
</feature>
<reference evidence="12 13" key="1">
    <citation type="submission" date="2020-04" db="EMBL/GenBank/DDBJ databases">
        <authorList>
            <person name="Yao Y."/>
            <person name="He Z."/>
        </authorList>
    </citation>
    <scope>NUCLEOTIDE SEQUENCE [LARGE SCALE GENOMIC DNA]</scope>
    <source>
        <strain evidence="12 13">CY-1</strain>
    </source>
</reference>
<evidence type="ECO:0000313" key="13">
    <source>
        <dbReference type="Proteomes" id="UP000501367"/>
    </source>
</evidence>
<dbReference type="SUPFAM" id="SSF52540">
    <property type="entry name" value="P-loop containing nucleoside triphosphate hydrolases"/>
    <property type="match status" value="1"/>
</dbReference>
<sequence>MRIIFAFGRSYPARTVLMLLSLLLAGVVESVSLSTMLPLISAMLEDQPHSKLAVYVFGAMNSIGLQPTIANMLVVIVVGMTLSNLLILLGNRQVGYTVAHVATDLRVSLIKALLGSRWEYYLRQPSGALANAVATEAFRASTAYEHAANMLALGIQAAAYALIALFVSWQAAILSLVIGFVLLAAVRGLVKTSRRVGKSQTRLMRELLVHLTDTLGSVKPLKAMARDDIADSLLRRHAGELNTALEREVMSRETLRALQEPMLAILAAAGLYAGLVIGGMPLSSVMVLIFVVVRMLGLLHKAQQRYHRMAAQESAYWAINESIDNAIADAEPVGGTCTPSLQRHIAFENISFGYGGRQVLNNVSMNFPVGSFTTMIGPSGSGKTTVLDLICALLAPQSGRIRVDDCDLHALDRKAWRRMIGYVTQETLLLHDSILANVTLGDRALNAADAERALRQAGAWQFVQECPGGLQSIVGERGAKLSGGQRQRIVIARALAHRPRLLILDEATSALDPESEAEICQVLKNLTPGITVIAVSHRPAVIRIADQILEVRDGKVLATHHAVDPDGTRADEAKA</sequence>
<evidence type="ECO:0000256" key="4">
    <source>
        <dbReference type="ARBA" id="ARBA00022692"/>
    </source>
</evidence>
<dbReference type="Proteomes" id="UP000501367">
    <property type="component" value="Chromosome"/>
</dbReference>
<evidence type="ECO:0000313" key="12">
    <source>
        <dbReference type="EMBL" id="QJC79321.1"/>
    </source>
</evidence>
<comment type="subcellular location">
    <subcellularLocation>
        <location evidence="1">Cell membrane</location>
        <topology evidence="1">Multi-pass membrane protein</topology>
    </subcellularLocation>
</comment>
<evidence type="ECO:0000256" key="6">
    <source>
        <dbReference type="ARBA" id="ARBA00022840"/>
    </source>
</evidence>
<keyword evidence="7 9" id="KW-1133">Transmembrane helix</keyword>
<feature type="transmembrane region" description="Helical" evidence="9">
    <location>
        <begin position="172"/>
        <end position="190"/>
    </location>
</feature>
<dbReference type="GO" id="GO:0015421">
    <property type="term" value="F:ABC-type oligopeptide transporter activity"/>
    <property type="evidence" value="ECO:0007669"/>
    <property type="project" value="TreeGrafter"/>
</dbReference>
<dbReference type="GO" id="GO:0005886">
    <property type="term" value="C:plasma membrane"/>
    <property type="evidence" value="ECO:0007669"/>
    <property type="project" value="UniProtKB-SubCell"/>
</dbReference>
<dbReference type="SUPFAM" id="SSF90123">
    <property type="entry name" value="ABC transporter transmembrane region"/>
    <property type="match status" value="1"/>
</dbReference>
<dbReference type="PANTHER" id="PTHR43394">
    <property type="entry name" value="ATP-DEPENDENT PERMEASE MDL1, MITOCHONDRIAL"/>
    <property type="match status" value="1"/>
</dbReference>
<dbReference type="PANTHER" id="PTHR43394:SF1">
    <property type="entry name" value="ATP-BINDING CASSETTE SUB-FAMILY B MEMBER 10, MITOCHONDRIAL"/>
    <property type="match status" value="1"/>
</dbReference>
<dbReference type="InterPro" id="IPR027417">
    <property type="entry name" value="P-loop_NTPase"/>
</dbReference>
<evidence type="ECO:0000256" key="3">
    <source>
        <dbReference type="ARBA" id="ARBA00022475"/>
    </source>
</evidence>
<evidence type="ECO:0000256" key="7">
    <source>
        <dbReference type="ARBA" id="ARBA00022989"/>
    </source>
</evidence>
<gene>
    <name evidence="12" type="ORF">HGP31_13715</name>
</gene>
<dbReference type="AlphaFoldDB" id="A0AAE6ZX61"/>
<organism evidence="12 13">
    <name type="scientific">Pseudomonas umsongensis</name>
    <dbReference type="NCBI Taxonomy" id="198618"/>
    <lineage>
        <taxon>Bacteria</taxon>
        <taxon>Pseudomonadati</taxon>
        <taxon>Pseudomonadota</taxon>
        <taxon>Gammaproteobacteria</taxon>
        <taxon>Pseudomonadales</taxon>
        <taxon>Pseudomonadaceae</taxon>
        <taxon>Pseudomonas</taxon>
    </lineage>
</organism>
<accession>A0AAE6ZX61</accession>
<dbReference type="RefSeq" id="WP_168757946.1">
    <property type="nucleotide sequence ID" value="NZ_CP051487.1"/>
</dbReference>
<dbReference type="FunFam" id="3.40.50.300:FF:000299">
    <property type="entry name" value="ABC transporter ATP-binding protein/permease"/>
    <property type="match status" value="1"/>
</dbReference>
<name>A0AAE6ZX61_9PSED</name>
<feature type="transmembrane region" description="Helical" evidence="9">
    <location>
        <begin position="281"/>
        <end position="299"/>
    </location>
</feature>
<dbReference type="InterPro" id="IPR003593">
    <property type="entry name" value="AAA+_ATPase"/>
</dbReference>
<dbReference type="InterPro" id="IPR036640">
    <property type="entry name" value="ABC1_TM_sf"/>
</dbReference>
<dbReference type="Gene3D" id="3.40.50.300">
    <property type="entry name" value="P-loop containing nucleotide triphosphate hydrolases"/>
    <property type="match status" value="1"/>
</dbReference>
<dbReference type="InterPro" id="IPR039421">
    <property type="entry name" value="Type_1_exporter"/>
</dbReference>
<dbReference type="InterPro" id="IPR017871">
    <property type="entry name" value="ABC_transporter-like_CS"/>
</dbReference>
<evidence type="ECO:0000256" key="5">
    <source>
        <dbReference type="ARBA" id="ARBA00022741"/>
    </source>
</evidence>
<keyword evidence="6 12" id="KW-0067">ATP-binding</keyword>
<keyword evidence="4 9" id="KW-0812">Transmembrane</keyword>
<evidence type="ECO:0000256" key="1">
    <source>
        <dbReference type="ARBA" id="ARBA00004651"/>
    </source>
</evidence>
<dbReference type="Gene3D" id="1.20.1560.10">
    <property type="entry name" value="ABC transporter type 1, transmembrane domain"/>
    <property type="match status" value="1"/>
</dbReference>
<dbReference type="GeneID" id="72194646"/>
<keyword evidence="5" id="KW-0547">Nucleotide-binding</keyword>
<dbReference type="SMART" id="SM00382">
    <property type="entry name" value="AAA"/>
    <property type="match status" value="1"/>
</dbReference>
<dbReference type="Pfam" id="PF00664">
    <property type="entry name" value="ABC_membrane"/>
    <property type="match status" value="1"/>
</dbReference>
<dbReference type="InterPro" id="IPR003439">
    <property type="entry name" value="ABC_transporter-like_ATP-bd"/>
</dbReference>
<dbReference type="GO" id="GO:0016887">
    <property type="term" value="F:ATP hydrolysis activity"/>
    <property type="evidence" value="ECO:0007669"/>
    <property type="project" value="InterPro"/>
</dbReference>
<proteinExistence type="predicted"/>
<dbReference type="GO" id="GO:0005524">
    <property type="term" value="F:ATP binding"/>
    <property type="evidence" value="ECO:0007669"/>
    <property type="project" value="UniProtKB-KW"/>
</dbReference>
<dbReference type="EMBL" id="CP051487">
    <property type="protein sequence ID" value="QJC79321.1"/>
    <property type="molecule type" value="Genomic_DNA"/>
</dbReference>
<dbReference type="Pfam" id="PF00005">
    <property type="entry name" value="ABC_tran"/>
    <property type="match status" value="1"/>
</dbReference>
<feature type="domain" description="ABC transmembrane type-1" evidence="11">
    <location>
        <begin position="16"/>
        <end position="311"/>
    </location>
</feature>
<evidence type="ECO:0000256" key="2">
    <source>
        <dbReference type="ARBA" id="ARBA00022448"/>
    </source>
</evidence>
<evidence type="ECO:0000259" key="11">
    <source>
        <dbReference type="PROSITE" id="PS50929"/>
    </source>
</evidence>
<evidence type="ECO:0000259" key="10">
    <source>
        <dbReference type="PROSITE" id="PS50893"/>
    </source>
</evidence>
<keyword evidence="8 9" id="KW-0472">Membrane</keyword>
<evidence type="ECO:0000256" key="9">
    <source>
        <dbReference type="SAM" id="Phobius"/>
    </source>
</evidence>
<evidence type="ECO:0000256" key="8">
    <source>
        <dbReference type="ARBA" id="ARBA00023136"/>
    </source>
</evidence>
<feature type="transmembrane region" description="Helical" evidence="9">
    <location>
        <begin position="69"/>
        <end position="89"/>
    </location>
</feature>
<dbReference type="KEGG" id="pum:HGP31_13715"/>
<dbReference type="PROSITE" id="PS50929">
    <property type="entry name" value="ABC_TM1F"/>
    <property type="match status" value="1"/>
</dbReference>
<protein>
    <submittedName>
        <fullName evidence="12">ABC transporter ATP-binding protein</fullName>
    </submittedName>
</protein>
<dbReference type="PROSITE" id="PS00211">
    <property type="entry name" value="ABC_TRANSPORTER_1"/>
    <property type="match status" value="1"/>
</dbReference>
<dbReference type="PROSITE" id="PS50893">
    <property type="entry name" value="ABC_TRANSPORTER_2"/>
    <property type="match status" value="1"/>
</dbReference>
<feature type="transmembrane region" description="Helical" evidence="9">
    <location>
        <begin position="147"/>
        <end position="166"/>
    </location>
</feature>
<dbReference type="InterPro" id="IPR011527">
    <property type="entry name" value="ABC1_TM_dom"/>
</dbReference>
<keyword evidence="2" id="KW-0813">Transport</keyword>
<keyword evidence="3" id="KW-1003">Cell membrane</keyword>